<dbReference type="Proteomes" id="UP000613160">
    <property type="component" value="Unassembled WGS sequence"/>
</dbReference>
<evidence type="ECO:0000259" key="5">
    <source>
        <dbReference type="Pfam" id="PF01343"/>
    </source>
</evidence>
<protein>
    <submittedName>
        <fullName evidence="6">Peptidase S49</fullName>
    </submittedName>
</protein>
<dbReference type="GO" id="GO:0004252">
    <property type="term" value="F:serine-type endopeptidase activity"/>
    <property type="evidence" value="ECO:0007669"/>
    <property type="project" value="InterPro"/>
</dbReference>
<dbReference type="SUPFAM" id="SSF52096">
    <property type="entry name" value="ClpP/crotonase"/>
    <property type="match status" value="1"/>
</dbReference>
<gene>
    <name evidence="6" type="ORF">GCM10011335_08430</name>
</gene>
<dbReference type="Gene3D" id="6.20.330.10">
    <property type="match status" value="1"/>
</dbReference>
<dbReference type="CDD" id="cd07023">
    <property type="entry name" value="S49_Sppa_N_C"/>
    <property type="match status" value="1"/>
</dbReference>
<keyword evidence="2" id="KW-0645">Protease</keyword>
<dbReference type="InterPro" id="IPR047272">
    <property type="entry name" value="S49_SppA_C"/>
</dbReference>
<dbReference type="PANTHER" id="PTHR42987">
    <property type="entry name" value="PEPTIDASE S49"/>
    <property type="match status" value="1"/>
</dbReference>
<name>A0A916XT99_9HYPH</name>
<evidence type="ECO:0000256" key="3">
    <source>
        <dbReference type="ARBA" id="ARBA00022801"/>
    </source>
</evidence>
<accession>A0A916XT99</accession>
<evidence type="ECO:0000256" key="2">
    <source>
        <dbReference type="ARBA" id="ARBA00022670"/>
    </source>
</evidence>
<dbReference type="Pfam" id="PF01343">
    <property type="entry name" value="Peptidase_S49"/>
    <property type="match status" value="1"/>
</dbReference>
<dbReference type="RefSeq" id="WP_188849341.1">
    <property type="nucleotide sequence ID" value="NZ_BMJJ01000002.1"/>
</dbReference>
<keyword evidence="4" id="KW-0720">Serine protease</keyword>
<dbReference type="InterPro" id="IPR029045">
    <property type="entry name" value="ClpP/crotonase-like_dom_sf"/>
</dbReference>
<evidence type="ECO:0000313" key="6">
    <source>
        <dbReference type="EMBL" id="GGD07854.1"/>
    </source>
</evidence>
<feature type="domain" description="Peptidase S49" evidence="5">
    <location>
        <begin position="88"/>
        <end position="229"/>
    </location>
</feature>
<comment type="similarity">
    <text evidence="1">Belongs to the peptidase S49 family.</text>
</comment>
<proteinExistence type="inferred from homology"/>
<dbReference type="PANTHER" id="PTHR42987:SF8">
    <property type="entry name" value="PROTEINASE"/>
    <property type="match status" value="1"/>
</dbReference>
<evidence type="ECO:0000256" key="4">
    <source>
        <dbReference type="ARBA" id="ARBA00022825"/>
    </source>
</evidence>
<dbReference type="GO" id="GO:0006508">
    <property type="term" value="P:proteolysis"/>
    <property type="evidence" value="ECO:0007669"/>
    <property type="project" value="UniProtKB-KW"/>
</dbReference>
<dbReference type="InterPro" id="IPR002142">
    <property type="entry name" value="Peptidase_S49"/>
</dbReference>
<comment type="caution">
    <text evidence="6">The sequence shown here is derived from an EMBL/GenBank/DDBJ whole genome shotgun (WGS) entry which is preliminary data.</text>
</comment>
<organism evidence="6 7">
    <name type="scientific">Aureimonas glaciei</name>
    <dbReference type="NCBI Taxonomy" id="1776957"/>
    <lineage>
        <taxon>Bacteria</taxon>
        <taxon>Pseudomonadati</taxon>
        <taxon>Pseudomonadota</taxon>
        <taxon>Alphaproteobacteria</taxon>
        <taxon>Hyphomicrobiales</taxon>
        <taxon>Aurantimonadaceae</taxon>
        <taxon>Aureimonas</taxon>
    </lineage>
</organism>
<reference evidence="6" key="1">
    <citation type="journal article" date="2014" name="Int. J. Syst. Evol. Microbiol.">
        <title>Complete genome sequence of Corynebacterium casei LMG S-19264T (=DSM 44701T), isolated from a smear-ripened cheese.</title>
        <authorList>
            <consortium name="US DOE Joint Genome Institute (JGI-PGF)"/>
            <person name="Walter F."/>
            <person name="Albersmeier A."/>
            <person name="Kalinowski J."/>
            <person name="Ruckert C."/>
        </authorList>
    </citation>
    <scope>NUCLEOTIDE SEQUENCE</scope>
    <source>
        <strain evidence="6">CGMCC 1.15493</strain>
    </source>
</reference>
<dbReference type="PRINTS" id="PR00127">
    <property type="entry name" value="CLPPROTEASEP"/>
</dbReference>
<keyword evidence="7" id="KW-1185">Reference proteome</keyword>
<evidence type="ECO:0000313" key="7">
    <source>
        <dbReference type="Proteomes" id="UP000613160"/>
    </source>
</evidence>
<dbReference type="Gene3D" id="3.90.226.10">
    <property type="entry name" value="2-enoyl-CoA Hydratase, Chain A, domain 1"/>
    <property type="match status" value="1"/>
</dbReference>
<dbReference type="AlphaFoldDB" id="A0A916XT99"/>
<keyword evidence="3" id="KW-0378">Hydrolase</keyword>
<dbReference type="InterPro" id="IPR001907">
    <property type="entry name" value="ClpP"/>
</dbReference>
<evidence type="ECO:0000256" key="1">
    <source>
        <dbReference type="ARBA" id="ARBA00008683"/>
    </source>
</evidence>
<sequence>MAFPLQKYLPKRFRSDAIIVPVVRLSGTIMASSGPLRQSLSLAGVAGALDKAFAVKKAPAVAILVNSPGGSPVQSRLIYQRIRDLAAEKNKTVLVFVEDVAASGGYMIACAGDEIIADPSSIVGSIGVVSGGFGFVDMIHKLGIERRVHSTGENKARLDPFQPERPEDIAHLLALQAEVHETFIDLVKASRGDRLVDDPDLFTGQFWSGKRGLSLGLVDGLGDLRAVLRERYGVKVKPTLVQPNRGLFGRRPATGIGTAGGMLDPARIGAGAAEQLAVMAEERLAWARFGL</sequence>
<dbReference type="EMBL" id="BMJJ01000002">
    <property type="protein sequence ID" value="GGD07854.1"/>
    <property type="molecule type" value="Genomic_DNA"/>
</dbReference>
<dbReference type="GO" id="GO:0004176">
    <property type="term" value="F:ATP-dependent peptidase activity"/>
    <property type="evidence" value="ECO:0007669"/>
    <property type="project" value="InterPro"/>
</dbReference>
<reference evidence="6" key="2">
    <citation type="submission" date="2020-09" db="EMBL/GenBank/DDBJ databases">
        <authorList>
            <person name="Sun Q."/>
            <person name="Zhou Y."/>
        </authorList>
    </citation>
    <scope>NUCLEOTIDE SEQUENCE</scope>
    <source>
        <strain evidence="6">CGMCC 1.15493</strain>
    </source>
</reference>